<keyword evidence="2" id="KW-1185">Reference proteome</keyword>
<protein>
    <submittedName>
        <fullName evidence="1">Uncharacterized protein</fullName>
    </submittedName>
</protein>
<accession>A0ACB9ZI34</accession>
<dbReference type="Proteomes" id="UP001060085">
    <property type="component" value="Linkage Group LG08"/>
</dbReference>
<dbReference type="EMBL" id="CM044708">
    <property type="protein sequence ID" value="KAI5647271.1"/>
    <property type="molecule type" value="Genomic_DNA"/>
</dbReference>
<reference evidence="2" key="1">
    <citation type="journal article" date="2023" name="Nat. Plants">
        <title>Single-cell RNA sequencing provides a high-resolution roadmap for understanding the multicellular compartmentation of specialized metabolism.</title>
        <authorList>
            <person name="Sun S."/>
            <person name="Shen X."/>
            <person name="Li Y."/>
            <person name="Li Y."/>
            <person name="Wang S."/>
            <person name="Li R."/>
            <person name="Zhang H."/>
            <person name="Shen G."/>
            <person name="Guo B."/>
            <person name="Wei J."/>
            <person name="Xu J."/>
            <person name="St-Pierre B."/>
            <person name="Chen S."/>
            <person name="Sun C."/>
        </authorList>
    </citation>
    <scope>NUCLEOTIDE SEQUENCE [LARGE SCALE GENOMIC DNA]</scope>
</reference>
<proteinExistence type="predicted"/>
<evidence type="ECO:0000313" key="2">
    <source>
        <dbReference type="Proteomes" id="UP001060085"/>
    </source>
</evidence>
<sequence length="1220" mass="130839">MELANSFNQANLLHATSGLSYSTPQPFNIYPGFRRKSLHQRILNYGGLASRACPTRRLKQTIGCSGIISRGKVNCALWYYGTYRPTVCFPGSLSKASKELASQCQGNDSVAFVDGSNRDIDIIEGVGDESSRTDANFTTEPSSPKEGSGGEEGEVPTLEELRELLQKALNDLEAARVNSTMFEGKAQKISEAAIALKDEAESAQGDVNNTLNSIQETITEETVAKEAILKATTALSLAETKLQVAVDSLRAAKERNGPQETSIDNLSDESGREELNTCEKEEEALLAAQEDIRECQDNLKNCEAELKRLQDKKEELQKEVDRLNVVAEQAQLNALKAEEDVAKIMLLAEQAVAFELEAAQRVNDAEIALQRAEKNLATSPVDIPDAMVPQNGSSSQDLLLADEAVVEEVSEGTIDSIGEQGKEMAIAGSAVVTETLQDAQFNTYSQRSEEVNSSDESDDDNVMRDIEADVDKSKSALLKKQEVQWESTKDSSAVNAPKTLLKKSSRFFSASFFSFAADEEFTPASVFHGLLEFARKQFPKLVVGSLLVAAGIGIYVKRPERFSLLFQQPDVITSSLDEVSANEKPIVRQIRKLPKQIAKLMEMLPQQEINEEEASLFDMLWLLLASVVFVPIFQKIPGGSPVLGYLAAGILIGPYGLSIIRHVHGTKAIAEFGVVFLLFNIGLELSVERLSSMKKYVFGLGTAQVLVTAMVAGLAAHFVAGLPGPAAIVIGNGLALSSTAVVLQVLQERGESTSRHGRATFSVLLFQDLAVVVLLILIPLISPSSSKGGVGFQAIAEALGVAAVKAIVAITAIIAGGRLLLRPIYKQIAENQNAEIFSANTLLVILGTSLLTARAGLSMALGAFLAGLLLAETEFSLQVESDIAPYRGLLLGLFFMTVGMSIDPKLLLSNFPVIAGTLGLLLAGKTVLVALVGKLFGISIVSAIRVGLLLAPGGEFAFVAFGEAVNQGIMSTQLSSLLFLVVGISMALTPWLAAGGQLIASRFELHDVRSLLPVESETDDLQDHIIICGFGRVGQIIAQLLSERLIPFVALDVRSDRVAFGRQLDLPVYFGDAGSREVLHKVGAGRACAAAITLDTPGANYRTVWALSKYFPNVKTFVRAHDVDHGLNLEKAGATAVVPETLEPSLQLAAAVLAEAKLPMSEIAATINEFRSRHLSELAELCQASGSSLGYGFTRVTNKAKSSTADPSDDNQVIEGTLAI</sequence>
<comment type="caution">
    <text evidence="1">The sequence shown here is derived from an EMBL/GenBank/DDBJ whole genome shotgun (WGS) entry which is preliminary data.</text>
</comment>
<gene>
    <name evidence="1" type="ORF">M9H77_33276</name>
</gene>
<organism evidence="1 2">
    <name type="scientific">Catharanthus roseus</name>
    <name type="common">Madagascar periwinkle</name>
    <name type="synonym">Vinca rosea</name>
    <dbReference type="NCBI Taxonomy" id="4058"/>
    <lineage>
        <taxon>Eukaryota</taxon>
        <taxon>Viridiplantae</taxon>
        <taxon>Streptophyta</taxon>
        <taxon>Embryophyta</taxon>
        <taxon>Tracheophyta</taxon>
        <taxon>Spermatophyta</taxon>
        <taxon>Magnoliopsida</taxon>
        <taxon>eudicotyledons</taxon>
        <taxon>Gunneridae</taxon>
        <taxon>Pentapetalae</taxon>
        <taxon>asterids</taxon>
        <taxon>lamiids</taxon>
        <taxon>Gentianales</taxon>
        <taxon>Apocynaceae</taxon>
        <taxon>Rauvolfioideae</taxon>
        <taxon>Vinceae</taxon>
        <taxon>Catharanthinae</taxon>
        <taxon>Catharanthus</taxon>
    </lineage>
</organism>
<name>A0ACB9ZI34_CATRO</name>
<evidence type="ECO:0000313" key="1">
    <source>
        <dbReference type="EMBL" id="KAI5647271.1"/>
    </source>
</evidence>